<keyword evidence="1" id="KW-1133">Transmembrane helix</keyword>
<feature type="transmembrane region" description="Helical" evidence="1">
    <location>
        <begin position="21"/>
        <end position="40"/>
    </location>
</feature>
<dbReference type="Pfam" id="PF06772">
    <property type="entry name" value="LtrA"/>
    <property type="match status" value="1"/>
</dbReference>
<gene>
    <name evidence="2" type="ORF">ACFOZ4_10295</name>
</gene>
<keyword evidence="1" id="KW-0472">Membrane</keyword>
<evidence type="ECO:0000256" key="1">
    <source>
        <dbReference type="SAM" id="Phobius"/>
    </source>
</evidence>
<sequence>MTAPEVPAGRESVVRVSTLELFFDLVFVFTITQLTAVLAHDLTVGTTLQVLLLLLIIWWMYDGFAWMTNTAAPTDPVRRGLLLLGMAGFLLIALALPDAFGAAGWAFGVGYFLVNAIHSGLLLRVAPAAMRLLAPLNLVSASLVLVGGFVPDPWRAVLWIAAALVMTASPYLHRLTEWNISSAHFVERHGLIVIIALGESIVAIGVGAGGLELTATLIFVAFLGLVLSFLLWWVYFGGDDSAAEEALDRTPVARRGRAALHAFGWAHVPLLLGVIGLAAGVKKAIGHATDHISVAQALVLSGGVAVFLLGDALFRRILRIGTPWFRFFAGIGALLTVPLGLWLNAVAQLAALVVVVAALLLAERRAAQSR</sequence>
<feature type="transmembrane region" description="Helical" evidence="1">
    <location>
        <begin position="258"/>
        <end position="279"/>
    </location>
</feature>
<feature type="transmembrane region" description="Helical" evidence="1">
    <location>
        <begin position="317"/>
        <end position="335"/>
    </location>
</feature>
<reference evidence="3" key="1">
    <citation type="journal article" date="2019" name="Int. J. Syst. Evol. Microbiol.">
        <title>The Global Catalogue of Microorganisms (GCM) 10K type strain sequencing project: providing services to taxonomists for standard genome sequencing and annotation.</title>
        <authorList>
            <consortium name="The Broad Institute Genomics Platform"/>
            <consortium name="The Broad Institute Genome Sequencing Center for Infectious Disease"/>
            <person name="Wu L."/>
            <person name="Ma J."/>
        </authorList>
    </citation>
    <scope>NUCLEOTIDE SEQUENCE [LARGE SCALE GENOMIC DNA]</scope>
    <source>
        <strain evidence="3">CGMCC 4.7289</strain>
    </source>
</reference>
<feature type="transmembrane region" description="Helical" evidence="1">
    <location>
        <begin position="46"/>
        <end position="68"/>
    </location>
</feature>
<feature type="transmembrane region" description="Helical" evidence="1">
    <location>
        <begin position="156"/>
        <end position="172"/>
    </location>
</feature>
<feature type="transmembrane region" description="Helical" evidence="1">
    <location>
        <begin position="341"/>
        <end position="362"/>
    </location>
</feature>
<dbReference type="PANTHER" id="PTHR36840:SF1">
    <property type="entry name" value="BLL5714 PROTEIN"/>
    <property type="match status" value="1"/>
</dbReference>
<dbReference type="RefSeq" id="WP_253756782.1">
    <property type="nucleotide sequence ID" value="NZ_JAMZDZ010000001.1"/>
</dbReference>
<feature type="transmembrane region" description="Helical" evidence="1">
    <location>
        <begin position="217"/>
        <end position="237"/>
    </location>
</feature>
<feature type="transmembrane region" description="Helical" evidence="1">
    <location>
        <begin position="102"/>
        <end position="125"/>
    </location>
</feature>
<evidence type="ECO:0000313" key="3">
    <source>
        <dbReference type="Proteomes" id="UP001595816"/>
    </source>
</evidence>
<accession>A0ABV8LL22</accession>
<dbReference type="Proteomes" id="UP001595816">
    <property type="component" value="Unassembled WGS sequence"/>
</dbReference>
<dbReference type="InterPro" id="IPR010640">
    <property type="entry name" value="Low_temperature_requirement_A"/>
</dbReference>
<feature type="transmembrane region" description="Helical" evidence="1">
    <location>
        <begin position="80"/>
        <end position="96"/>
    </location>
</feature>
<dbReference type="EMBL" id="JBHSAY010000005">
    <property type="protein sequence ID" value="MFC4130992.1"/>
    <property type="molecule type" value="Genomic_DNA"/>
</dbReference>
<feature type="transmembrane region" description="Helical" evidence="1">
    <location>
        <begin position="192"/>
        <end position="211"/>
    </location>
</feature>
<name>A0ABV8LL22_9ACTN</name>
<feature type="transmembrane region" description="Helical" evidence="1">
    <location>
        <begin position="291"/>
        <end position="310"/>
    </location>
</feature>
<comment type="caution">
    <text evidence="2">The sequence shown here is derived from an EMBL/GenBank/DDBJ whole genome shotgun (WGS) entry which is preliminary data.</text>
</comment>
<keyword evidence="1" id="KW-0812">Transmembrane</keyword>
<protein>
    <submittedName>
        <fullName evidence="2">Low temperature requirement protein A</fullName>
    </submittedName>
</protein>
<feature type="transmembrane region" description="Helical" evidence="1">
    <location>
        <begin position="132"/>
        <end position="150"/>
    </location>
</feature>
<evidence type="ECO:0000313" key="2">
    <source>
        <dbReference type="EMBL" id="MFC4130992.1"/>
    </source>
</evidence>
<keyword evidence="3" id="KW-1185">Reference proteome</keyword>
<dbReference type="PANTHER" id="PTHR36840">
    <property type="entry name" value="BLL5714 PROTEIN"/>
    <property type="match status" value="1"/>
</dbReference>
<proteinExistence type="predicted"/>
<organism evidence="2 3">
    <name type="scientific">Hamadaea flava</name>
    <dbReference type="NCBI Taxonomy" id="1742688"/>
    <lineage>
        <taxon>Bacteria</taxon>
        <taxon>Bacillati</taxon>
        <taxon>Actinomycetota</taxon>
        <taxon>Actinomycetes</taxon>
        <taxon>Micromonosporales</taxon>
        <taxon>Micromonosporaceae</taxon>
        <taxon>Hamadaea</taxon>
    </lineage>
</organism>